<dbReference type="PANTHER" id="PTHR30217">
    <property type="entry name" value="PEPTIDASE U32 FAMILY"/>
    <property type="match status" value="1"/>
</dbReference>
<dbReference type="InterPro" id="IPR051454">
    <property type="entry name" value="RNA/ubiquinone_mod_enzymes"/>
</dbReference>
<dbReference type="STRING" id="550540.Fbal_0919"/>
<proteinExistence type="predicted"/>
<dbReference type="GO" id="GO:0008233">
    <property type="term" value="F:peptidase activity"/>
    <property type="evidence" value="ECO:0007669"/>
    <property type="project" value="UniProtKB-KW"/>
</dbReference>
<dbReference type="PANTHER" id="PTHR30217:SF11">
    <property type="entry name" value="UBIQUINONE BIOSYNTHESIS PROTEIN UBIV"/>
    <property type="match status" value="1"/>
</dbReference>
<dbReference type="KEGG" id="fbl:Fbal_0919"/>
<gene>
    <name evidence="1" type="ordered locus">Fbal_0919</name>
</gene>
<evidence type="ECO:0000313" key="2">
    <source>
        <dbReference type="Proteomes" id="UP000006683"/>
    </source>
</evidence>
<organism evidence="1 2">
    <name type="scientific">Ferrimonas balearica (strain DSM 9799 / CCM 4581 / KCTC 23876 / PAT)</name>
    <dbReference type="NCBI Taxonomy" id="550540"/>
    <lineage>
        <taxon>Bacteria</taxon>
        <taxon>Pseudomonadati</taxon>
        <taxon>Pseudomonadota</taxon>
        <taxon>Gammaproteobacteria</taxon>
        <taxon>Alteromonadales</taxon>
        <taxon>Ferrimonadaceae</taxon>
        <taxon>Ferrimonas</taxon>
    </lineage>
</organism>
<dbReference type="EMBL" id="CP002209">
    <property type="protein sequence ID" value="ADN75128.1"/>
    <property type="molecule type" value="Genomic_DNA"/>
</dbReference>
<dbReference type="MEROPS" id="U32.A01"/>
<protein>
    <submittedName>
        <fullName evidence="1">Putative protease</fullName>
    </submittedName>
</protein>
<reference evidence="1 2" key="1">
    <citation type="journal article" date="2010" name="Stand. Genomic Sci.">
        <title>Complete genome sequence of Ferrimonas balearica type strain (PAT).</title>
        <authorList>
            <person name="Nolan M."/>
            <person name="Sikorski J."/>
            <person name="Davenport K."/>
            <person name="Lucas S."/>
            <person name="Glavina Del Rio T."/>
            <person name="Tice H."/>
            <person name="Cheng J."/>
            <person name="Goodwin L."/>
            <person name="Pitluck S."/>
            <person name="Liolios K."/>
            <person name="Ivanova N."/>
            <person name="Mavromatis K."/>
            <person name="Ovchinnikova G."/>
            <person name="Pati A."/>
            <person name="Chen A."/>
            <person name="Palaniappan K."/>
            <person name="Land M."/>
            <person name="Hauser L."/>
            <person name="Chang Y."/>
            <person name="Jeffries C."/>
            <person name="Tapia R."/>
            <person name="Brettin T."/>
            <person name="Detter J."/>
            <person name="Han C."/>
            <person name="Yasawong M."/>
            <person name="Rohde M."/>
            <person name="Tindall B."/>
            <person name="Goker M."/>
            <person name="Woyke T."/>
            <person name="Bristow J."/>
            <person name="Eisen J."/>
            <person name="Markowitz V."/>
            <person name="Hugenholtz P."/>
            <person name="Kyrpides N."/>
            <person name="Klenk H."/>
            <person name="Lapidus A."/>
        </authorList>
    </citation>
    <scope>NUCLEOTIDE SEQUENCE [LARGE SCALE GENOMIC DNA]</scope>
    <source>
        <strain evidence="2">DSM 9799 / CCM 4581 / KCTC 23876 / PAT</strain>
    </source>
</reference>
<keyword evidence="2" id="KW-1185">Reference proteome</keyword>
<name>E1STJ5_FERBD</name>
<dbReference type="eggNOG" id="COG0826">
    <property type="taxonomic scope" value="Bacteria"/>
</dbReference>
<sequence>MIHTPRLSLAPNWWPMARAEQHAYLDSLLDSPFERIYLGESVCSLRDRLAPRTLLTLAEQLQQAGKEVVLTSLTLLGSERDLALLEKLCQQHQFAIEANEMGAVGAAHEAGLPFVAGQGLNIYNLASLDWLLSLGMTGYQPPLEMAQPVLSTLMAQAEASGSRARFELELLGYGQPPLSVSARCATARVAGRNRKRCDTVCQERGAQRADSLEGDPMLLLNGVQVHGDRPIDLLDSLAILRELKLDWLRLDPGPTLDWHWAADLAVALREGADRFDPPVVGMRQFWQRQHTTVALSNE</sequence>
<accession>E1STJ5</accession>
<dbReference type="AlphaFoldDB" id="E1STJ5"/>
<evidence type="ECO:0000313" key="1">
    <source>
        <dbReference type="EMBL" id="ADN75128.1"/>
    </source>
</evidence>
<keyword evidence="1" id="KW-0378">Hydrolase</keyword>
<keyword evidence="1" id="KW-0645">Protease</keyword>
<dbReference type="Proteomes" id="UP000006683">
    <property type="component" value="Chromosome"/>
</dbReference>
<dbReference type="HOGENOM" id="CLU_056172_0_0_6"/>
<dbReference type="GO" id="GO:0006508">
    <property type="term" value="P:proteolysis"/>
    <property type="evidence" value="ECO:0007669"/>
    <property type="project" value="UniProtKB-KW"/>
</dbReference>